<dbReference type="InterPro" id="IPR051698">
    <property type="entry name" value="Transposase_11-like"/>
</dbReference>
<reference evidence="1 2" key="1">
    <citation type="submission" date="2021-12" db="EMBL/GenBank/DDBJ databases">
        <title>Siccirubricoccus leaddurans sp. nov., a high concentration Zn2+ tolerance bacterium.</title>
        <authorList>
            <person name="Cao Y."/>
        </authorList>
    </citation>
    <scope>NUCLEOTIDE SEQUENCE [LARGE SCALE GENOMIC DNA]</scope>
    <source>
        <strain evidence="1 2">KC 17139</strain>
    </source>
</reference>
<protein>
    <recommendedName>
        <fullName evidence="3">ISAs1 family transposase</fullName>
    </recommendedName>
</protein>
<proteinExistence type="predicted"/>
<comment type="caution">
    <text evidence="1">The sequence shown here is derived from an EMBL/GenBank/DDBJ whole genome shotgun (WGS) entry which is preliminary data.</text>
</comment>
<evidence type="ECO:0008006" key="3">
    <source>
        <dbReference type="Google" id="ProtNLM"/>
    </source>
</evidence>
<dbReference type="RefSeq" id="WP_252953911.1">
    <property type="nucleotide sequence ID" value="NZ_JAFIRR010000086.1"/>
</dbReference>
<evidence type="ECO:0000313" key="1">
    <source>
        <dbReference type="EMBL" id="MCO6417281.1"/>
    </source>
</evidence>
<organism evidence="1 2">
    <name type="scientific">Siccirubricoccus soli</name>
    <dbReference type="NCBI Taxonomy" id="2899147"/>
    <lineage>
        <taxon>Bacteria</taxon>
        <taxon>Pseudomonadati</taxon>
        <taxon>Pseudomonadota</taxon>
        <taxon>Alphaproteobacteria</taxon>
        <taxon>Acetobacterales</taxon>
        <taxon>Roseomonadaceae</taxon>
        <taxon>Siccirubricoccus</taxon>
    </lineage>
</organism>
<dbReference type="EMBL" id="JAFIRR010000086">
    <property type="protein sequence ID" value="MCO6417281.1"/>
    <property type="molecule type" value="Genomic_DNA"/>
</dbReference>
<evidence type="ECO:0000313" key="2">
    <source>
        <dbReference type="Proteomes" id="UP001523392"/>
    </source>
</evidence>
<gene>
    <name evidence="1" type="ORF">JYK14_14060</name>
</gene>
<dbReference type="Proteomes" id="UP001523392">
    <property type="component" value="Unassembled WGS sequence"/>
</dbReference>
<dbReference type="PANTHER" id="PTHR30298">
    <property type="entry name" value="H REPEAT-ASSOCIATED PREDICTED TRANSPOSASE"/>
    <property type="match status" value="1"/>
</dbReference>
<accession>A0ABT1D5U7</accession>
<keyword evidence="2" id="KW-1185">Reference proteome</keyword>
<dbReference type="PANTHER" id="PTHR30298:SF0">
    <property type="entry name" value="PROTEIN YBFL-RELATED"/>
    <property type="match status" value="1"/>
</dbReference>
<name>A0ABT1D5U7_9PROT</name>
<sequence length="80" mass="9691">MARRRHWGIENRLHWVLDVDFHDDPMRLRTNHEPKNMAAIKRMAMNLIRSTAGEDRRKSRRKAAVWNHDYLRSLITRTTL</sequence>